<feature type="binding site" evidence="14">
    <location>
        <position position="234"/>
    </location>
    <ligand>
        <name>ATP</name>
        <dbReference type="ChEBI" id="CHEBI:30616"/>
    </ligand>
</feature>
<dbReference type="SUPFAM" id="SSF56112">
    <property type="entry name" value="Protein kinase-like (PK-like)"/>
    <property type="match status" value="1"/>
</dbReference>
<evidence type="ECO:0000256" key="5">
    <source>
        <dbReference type="ARBA" id="ARBA00022692"/>
    </source>
</evidence>
<evidence type="ECO:0000256" key="13">
    <source>
        <dbReference type="PIRSR" id="PIRSR037393-1"/>
    </source>
</evidence>
<dbReference type="GO" id="GO:0017002">
    <property type="term" value="F:activin receptor activity"/>
    <property type="evidence" value="ECO:0007669"/>
    <property type="project" value="TreeGrafter"/>
</dbReference>
<keyword evidence="3 16" id="KW-0723">Serine/threonine-protein kinase</keyword>
<feature type="transmembrane region" description="Helical" evidence="16">
    <location>
        <begin position="154"/>
        <end position="175"/>
    </location>
</feature>
<keyword evidence="12 16" id="KW-0675">Receptor</keyword>
<dbReference type="GO" id="GO:0048179">
    <property type="term" value="C:activin receptor complex"/>
    <property type="evidence" value="ECO:0007669"/>
    <property type="project" value="TreeGrafter"/>
</dbReference>
<keyword evidence="16" id="KW-0464">Manganese</keyword>
<keyword evidence="5 16" id="KW-0812">Transmembrane</keyword>
<keyword evidence="11 16" id="KW-0472">Membrane</keyword>
<gene>
    <name evidence="19" type="ORF">OFUS_LOCUS2153</name>
</gene>
<keyword evidence="8 16" id="KW-0418">Kinase</keyword>
<evidence type="ECO:0000256" key="6">
    <source>
        <dbReference type="ARBA" id="ARBA00022729"/>
    </source>
</evidence>
<dbReference type="PIRSF" id="PIRSF037393">
    <property type="entry name" value="TGFRII"/>
    <property type="match status" value="1"/>
</dbReference>
<evidence type="ECO:0000256" key="3">
    <source>
        <dbReference type="ARBA" id="ARBA00022527"/>
    </source>
</evidence>
<evidence type="ECO:0000256" key="11">
    <source>
        <dbReference type="ARBA" id="ARBA00023136"/>
    </source>
</evidence>
<feature type="domain" description="Protein kinase" evidence="18">
    <location>
        <begin position="207"/>
        <end position="492"/>
    </location>
</feature>
<dbReference type="InterPro" id="IPR000333">
    <property type="entry name" value="TGFB_receptor"/>
</dbReference>
<dbReference type="OrthoDB" id="547665at2759"/>
<keyword evidence="7 14" id="KW-0547">Nucleotide-binding</keyword>
<comment type="subcellular location">
    <subcellularLocation>
        <location evidence="1 16">Membrane</location>
        <topology evidence="1 16">Single-pass type I membrane protein</topology>
    </subcellularLocation>
</comment>
<dbReference type="GO" id="GO:0046872">
    <property type="term" value="F:metal ion binding"/>
    <property type="evidence" value="ECO:0007669"/>
    <property type="project" value="UniProtKB-KW"/>
</dbReference>
<sequence>MKTTTMFIRSMQVVVITAFIGMMTAKNIPQLRCEFYDTQICDPAKTSCNDTEWCGIPESGKSAHCYVLWENTTHPIIHKKGCWLDDKGCYNKNSECIAKDFRKNNFLYCCCNGEFCNKNFTFVLEDVSTPASTLTTEGINGPVKYMGAETWRTLVYSLVPVAGIAIIIAFAFWMWRRHRAMYHEALPMTEPEDYLPAVGQSEALAPLRLLEVKARGRFGAVWKAQLNNIHVAVKIFPIQDKQSWYTETDIFNLPGFQHQNVLSFIAAERHGDNLNSELWLVVEFHDKGSVYDHLKANTITWTECSQMAETMAAGLAFLHEDLPGKSAIAHRDFKSKNVLIKKDMTCCIADFGLALKFEPGKNPGDVHGQVGTRRYMAPEVLEGAINFNRDAFLRIDMYACGLVLWEMLSRCTAADTPVGEYQLPFADEIGTHPTLEDIQECVVQKKSRPKLNEQWYMKPALAALCDTIEDCWDHDAEARLTARCVEERLSQLTKTMSTSSCNPPPVIRSSSSQSLIEKEDELSITV</sequence>
<dbReference type="PANTHER" id="PTHR23255">
    <property type="entry name" value="TRANSFORMING GROWTH FACTOR-BETA RECEPTOR TYPE I AND II"/>
    <property type="match status" value="1"/>
</dbReference>
<proteinExistence type="inferred from homology"/>
<keyword evidence="4 16" id="KW-0808">Transferase</keyword>
<dbReference type="Gene3D" id="2.10.60.10">
    <property type="entry name" value="CD59"/>
    <property type="match status" value="1"/>
</dbReference>
<feature type="disulfide bond" evidence="15">
    <location>
        <begin position="111"/>
        <end position="116"/>
    </location>
</feature>
<keyword evidence="15" id="KW-1015">Disulfide bond</keyword>
<dbReference type="InterPro" id="IPR045860">
    <property type="entry name" value="Snake_toxin-like_sf"/>
</dbReference>
<dbReference type="AlphaFoldDB" id="A0A8S4N1R2"/>
<keyword evidence="9 14" id="KW-0067">ATP-binding</keyword>
<evidence type="ECO:0000256" key="14">
    <source>
        <dbReference type="PIRSR" id="PIRSR037393-2"/>
    </source>
</evidence>
<comment type="cofactor">
    <cofactor evidence="16">
        <name>Mg(2+)</name>
        <dbReference type="ChEBI" id="CHEBI:18420"/>
    </cofactor>
    <cofactor evidence="16">
        <name>Mn(2+)</name>
        <dbReference type="ChEBI" id="CHEBI:29035"/>
    </cofactor>
</comment>
<evidence type="ECO:0000256" key="17">
    <source>
        <dbReference type="SAM" id="MobiDB-lite"/>
    </source>
</evidence>
<evidence type="ECO:0000256" key="16">
    <source>
        <dbReference type="RuleBase" id="RU361271"/>
    </source>
</evidence>
<dbReference type="EC" id="2.7.11.30" evidence="16"/>
<evidence type="ECO:0000256" key="15">
    <source>
        <dbReference type="PIRSR" id="PIRSR037393-3"/>
    </source>
</evidence>
<evidence type="ECO:0000313" key="19">
    <source>
        <dbReference type="EMBL" id="CAH1774752.1"/>
    </source>
</evidence>
<comment type="catalytic activity">
    <reaction evidence="16">
        <text>L-threonyl-[receptor-protein] + ATP = O-phospho-L-threonyl-[receptor-protein] + ADP + H(+)</text>
        <dbReference type="Rhea" id="RHEA:44880"/>
        <dbReference type="Rhea" id="RHEA-COMP:11024"/>
        <dbReference type="Rhea" id="RHEA-COMP:11025"/>
        <dbReference type="ChEBI" id="CHEBI:15378"/>
        <dbReference type="ChEBI" id="CHEBI:30013"/>
        <dbReference type="ChEBI" id="CHEBI:30616"/>
        <dbReference type="ChEBI" id="CHEBI:61977"/>
        <dbReference type="ChEBI" id="CHEBI:456216"/>
        <dbReference type="EC" id="2.7.11.30"/>
    </reaction>
</comment>
<comment type="similarity">
    <text evidence="2 16">Belongs to the protein kinase superfamily. TKL Ser/Thr protein kinase family. TGFB receptor subfamily.</text>
</comment>
<dbReference type="Gene3D" id="3.30.200.20">
    <property type="entry name" value="Phosphorylase Kinase, domain 1"/>
    <property type="match status" value="1"/>
</dbReference>
<dbReference type="CDD" id="cd23615">
    <property type="entry name" value="TFP_LU_ECD_ACVR2"/>
    <property type="match status" value="1"/>
</dbReference>
<dbReference type="GO" id="GO:0005524">
    <property type="term" value="F:ATP binding"/>
    <property type="evidence" value="ECO:0007669"/>
    <property type="project" value="UniProtKB-UniRule"/>
</dbReference>
<dbReference type="EMBL" id="CAIIXF020000001">
    <property type="protein sequence ID" value="CAH1774752.1"/>
    <property type="molecule type" value="Genomic_DNA"/>
</dbReference>
<organism evidence="19 20">
    <name type="scientific">Owenia fusiformis</name>
    <name type="common">Polychaete worm</name>
    <dbReference type="NCBI Taxonomy" id="6347"/>
    <lineage>
        <taxon>Eukaryota</taxon>
        <taxon>Metazoa</taxon>
        <taxon>Spiralia</taxon>
        <taxon>Lophotrochozoa</taxon>
        <taxon>Annelida</taxon>
        <taxon>Polychaeta</taxon>
        <taxon>Sedentaria</taxon>
        <taxon>Canalipalpata</taxon>
        <taxon>Sabellida</taxon>
        <taxon>Oweniida</taxon>
        <taxon>Oweniidae</taxon>
        <taxon>Owenia</taxon>
    </lineage>
</organism>
<keyword evidence="16" id="KW-0460">Magnesium</keyword>
<keyword evidence="16" id="KW-0479">Metal-binding</keyword>
<evidence type="ECO:0000256" key="12">
    <source>
        <dbReference type="ARBA" id="ARBA00023170"/>
    </source>
</evidence>
<keyword evidence="10 16" id="KW-1133">Transmembrane helix</keyword>
<keyword evidence="6" id="KW-0732">Signal</keyword>
<evidence type="ECO:0000256" key="1">
    <source>
        <dbReference type="ARBA" id="ARBA00004479"/>
    </source>
</evidence>
<feature type="region of interest" description="Disordered" evidence="17">
    <location>
        <begin position="495"/>
        <end position="514"/>
    </location>
</feature>
<dbReference type="PROSITE" id="PS00108">
    <property type="entry name" value="PROTEIN_KINASE_ST"/>
    <property type="match status" value="1"/>
</dbReference>
<name>A0A8S4N1R2_OWEFU</name>
<dbReference type="InterPro" id="IPR017194">
    <property type="entry name" value="Transform_growth_fac-b_typ-2"/>
</dbReference>
<dbReference type="Proteomes" id="UP000749559">
    <property type="component" value="Unassembled WGS sequence"/>
</dbReference>
<dbReference type="InterPro" id="IPR000719">
    <property type="entry name" value="Prot_kinase_dom"/>
</dbReference>
<evidence type="ECO:0000313" key="20">
    <source>
        <dbReference type="Proteomes" id="UP000749559"/>
    </source>
</evidence>
<evidence type="ECO:0000256" key="2">
    <source>
        <dbReference type="ARBA" id="ARBA00009605"/>
    </source>
</evidence>
<reference evidence="19" key="1">
    <citation type="submission" date="2022-03" db="EMBL/GenBank/DDBJ databases">
        <authorList>
            <person name="Martin C."/>
        </authorList>
    </citation>
    <scope>NUCLEOTIDE SEQUENCE</scope>
</reference>
<dbReference type="Gene3D" id="1.10.510.10">
    <property type="entry name" value="Transferase(Phosphotransferase) domain 1"/>
    <property type="match status" value="1"/>
</dbReference>
<dbReference type="GO" id="GO:0048185">
    <property type="term" value="F:activin binding"/>
    <property type="evidence" value="ECO:0007669"/>
    <property type="project" value="TreeGrafter"/>
</dbReference>
<dbReference type="PROSITE" id="PS50011">
    <property type="entry name" value="PROTEIN_KINASE_DOM"/>
    <property type="match status" value="1"/>
</dbReference>
<dbReference type="SUPFAM" id="SSF57302">
    <property type="entry name" value="Snake toxin-like"/>
    <property type="match status" value="1"/>
</dbReference>
<comment type="caution">
    <text evidence="19">The sequence shown here is derived from an EMBL/GenBank/DDBJ whole genome shotgun (WGS) entry which is preliminary data.</text>
</comment>
<evidence type="ECO:0000259" key="18">
    <source>
        <dbReference type="PROSITE" id="PS50011"/>
    </source>
</evidence>
<accession>A0A8S4N1R2</accession>
<dbReference type="CDD" id="cd14053">
    <property type="entry name" value="STKc_ACVR2"/>
    <property type="match status" value="1"/>
</dbReference>
<dbReference type="GO" id="GO:0071363">
    <property type="term" value="P:cellular response to growth factor stimulus"/>
    <property type="evidence" value="ECO:0007669"/>
    <property type="project" value="TreeGrafter"/>
</dbReference>
<evidence type="ECO:0000256" key="8">
    <source>
        <dbReference type="ARBA" id="ARBA00022777"/>
    </source>
</evidence>
<evidence type="ECO:0000256" key="7">
    <source>
        <dbReference type="ARBA" id="ARBA00022741"/>
    </source>
</evidence>
<dbReference type="FunFam" id="3.30.200.20:FF:000094">
    <property type="entry name" value="Serine/threonine-protein kinase receptor"/>
    <property type="match status" value="1"/>
</dbReference>
<dbReference type="PANTHER" id="PTHR23255:SF98">
    <property type="entry name" value="SERINE_THREONINE-PROTEIN KINASE RECEPTOR"/>
    <property type="match status" value="1"/>
</dbReference>
<protein>
    <recommendedName>
        <fullName evidence="16">Serine/threonine-protein kinase receptor</fullName>
        <ecNumber evidence="16">2.7.11.30</ecNumber>
    </recommendedName>
</protein>
<evidence type="ECO:0000256" key="10">
    <source>
        <dbReference type="ARBA" id="ARBA00022989"/>
    </source>
</evidence>
<feature type="active site" description="Proton acceptor" evidence="13">
    <location>
        <position position="332"/>
    </location>
</feature>
<keyword evidence="20" id="KW-1185">Reference proteome</keyword>
<dbReference type="Pfam" id="PF00069">
    <property type="entry name" value="Pkinase"/>
    <property type="match status" value="1"/>
</dbReference>
<dbReference type="InterPro" id="IPR011009">
    <property type="entry name" value="Kinase-like_dom_sf"/>
</dbReference>
<feature type="disulfide bond" evidence="15">
    <location>
        <begin position="33"/>
        <end position="65"/>
    </location>
</feature>
<dbReference type="PRINTS" id="PR00653">
    <property type="entry name" value="ACTIVIN2R"/>
</dbReference>
<dbReference type="InterPro" id="IPR008271">
    <property type="entry name" value="Ser/Thr_kinase_AS"/>
</dbReference>
<feature type="disulfide bond" evidence="15">
    <location>
        <begin position="96"/>
        <end position="109"/>
    </location>
</feature>
<evidence type="ECO:0000256" key="4">
    <source>
        <dbReference type="ARBA" id="ARBA00022679"/>
    </source>
</evidence>
<evidence type="ECO:0000256" key="9">
    <source>
        <dbReference type="ARBA" id="ARBA00022840"/>
    </source>
</evidence>